<evidence type="ECO:0000256" key="1">
    <source>
        <dbReference type="SAM" id="MobiDB-lite"/>
    </source>
</evidence>
<keyword evidence="4" id="KW-1185">Reference proteome</keyword>
<name>A0A2K2FPH2_9CLOT</name>
<feature type="region of interest" description="Disordered" evidence="1">
    <location>
        <begin position="69"/>
        <end position="108"/>
    </location>
</feature>
<proteinExistence type="predicted"/>
<feature type="transmembrane region" description="Helical" evidence="2">
    <location>
        <begin position="7"/>
        <end position="27"/>
    </location>
</feature>
<dbReference type="AlphaFoldDB" id="A0A2K2FPH2"/>
<gene>
    <name evidence="3" type="ORF">CDQ84_05335</name>
</gene>
<protein>
    <submittedName>
        <fullName evidence="3">Uncharacterized protein</fullName>
    </submittedName>
</protein>
<dbReference type="OrthoDB" id="2086687at2"/>
<dbReference type="KEGG" id="cthd:CDO33_07835"/>
<sequence>MGYIQKIPFILGTLMAIITGIVSFEYGIEPQEIYIKMAISMIVFFTIGVFIRSTIQKTADEYNEKIRKMQEEEEKKKAEEENINKKDNEKKENQDLKNPKPSAVNYSVNDKMDDFEPLKISEVIRSEIKK</sequence>
<feature type="compositionally biased region" description="Basic and acidic residues" evidence="1">
    <location>
        <begin position="69"/>
        <end position="98"/>
    </location>
</feature>
<reference evidence="3 4" key="1">
    <citation type="submission" date="2017-06" db="EMBL/GenBank/DDBJ databases">
        <title>Investigating the central metabolism of Clostridium thermosuccinogenes.</title>
        <authorList>
            <person name="Koendjbiharie J.G."/>
            <person name="van Kranenburg R."/>
        </authorList>
    </citation>
    <scope>NUCLEOTIDE SEQUENCE [LARGE SCALE GENOMIC DNA]</scope>
    <source>
        <strain evidence="3 4">DSM 5806</strain>
    </source>
</reference>
<organism evidence="3 4">
    <name type="scientific">Clostridium thermosuccinogenes</name>
    <dbReference type="NCBI Taxonomy" id="84032"/>
    <lineage>
        <taxon>Bacteria</taxon>
        <taxon>Bacillati</taxon>
        <taxon>Bacillota</taxon>
        <taxon>Clostridia</taxon>
        <taxon>Eubacteriales</taxon>
        <taxon>Clostridiaceae</taxon>
        <taxon>Clostridium</taxon>
    </lineage>
</organism>
<keyword evidence="2" id="KW-0472">Membrane</keyword>
<keyword evidence="2" id="KW-0812">Transmembrane</keyword>
<dbReference type="EMBL" id="NIOJ01000008">
    <property type="protein sequence ID" value="PNU00668.1"/>
    <property type="molecule type" value="Genomic_DNA"/>
</dbReference>
<feature type="transmembrane region" description="Helical" evidence="2">
    <location>
        <begin position="33"/>
        <end position="51"/>
    </location>
</feature>
<dbReference type="Proteomes" id="UP000236151">
    <property type="component" value="Unassembled WGS sequence"/>
</dbReference>
<evidence type="ECO:0000256" key="2">
    <source>
        <dbReference type="SAM" id="Phobius"/>
    </source>
</evidence>
<keyword evidence="2" id="KW-1133">Transmembrane helix</keyword>
<evidence type="ECO:0000313" key="4">
    <source>
        <dbReference type="Proteomes" id="UP000236151"/>
    </source>
</evidence>
<dbReference type="RefSeq" id="WP_103080697.1">
    <property type="nucleotide sequence ID" value="NZ_CP021850.1"/>
</dbReference>
<evidence type="ECO:0000313" key="3">
    <source>
        <dbReference type="EMBL" id="PNU00668.1"/>
    </source>
</evidence>
<accession>A0A2K2FPH2</accession>
<comment type="caution">
    <text evidence="3">The sequence shown here is derived from an EMBL/GenBank/DDBJ whole genome shotgun (WGS) entry which is preliminary data.</text>
</comment>